<dbReference type="InterPro" id="IPR011059">
    <property type="entry name" value="Metal-dep_hydrolase_composite"/>
</dbReference>
<reference evidence="4 5" key="1">
    <citation type="submission" date="2016-03" db="EMBL/GenBank/DDBJ databases">
        <title>Whole genome sequencing of Grifola frondosa 9006-11.</title>
        <authorList>
            <person name="Min B."/>
            <person name="Park H."/>
            <person name="Kim J.-G."/>
            <person name="Cho H."/>
            <person name="Oh Y.-L."/>
            <person name="Kong W.-S."/>
            <person name="Choi I.-G."/>
        </authorList>
    </citation>
    <scope>NUCLEOTIDE SEQUENCE [LARGE SCALE GENOMIC DNA]</scope>
    <source>
        <strain evidence="4 5">9006-11</strain>
    </source>
</reference>
<dbReference type="SUPFAM" id="SSF51338">
    <property type="entry name" value="Composite domain of metallo-dependent hydrolases"/>
    <property type="match status" value="1"/>
</dbReference>
<dbReference type="SUPFAM" id="SSF51556">
    <property type="entry name" value="Metallo-dependent hydrolases"/>
    <property type="match status" value="1"/>
</dbReference>
<dbReference type="GO" id="GO:0016810">
    <property type="term" value="F:hydrolase activity, acting on carbon-nitrogen (but not peptide) bonds"/>
    <property type="evidence" value="ECO:0007669"/>
    <property type="project" value="InterPro"/>
</dbReference>
<dbReference type="OMA" id="FDIACHA"/>
<dbReference type="PANTHER" id="PTHR22642">
    <property type="entry name" value="IMIDAZOLONEPROPIONASE"/>
    <property type="match status" value="1"/>
</dbReference>
<dbReference type="Proteomes" id="UP000092993">
    <property type="component" value="Unassembled WGS sequence"/>
</dbReference>
<dbReference type="CDD" id="cd01300">
    <property type="entry name" value="YtcJ_like"/>
    <property type="match status" value="1"/>
</dbReference>
<dbReference type="Gene3D" id="3.10.310.70">
    <property type="match status" value="1"/>
</dbReference>
<dbReference type="InterPro" id="IPR033932">
    <property type="entry name" value="YtcJ-like"/>
</dbReference>
<dbReference type="OrthoDB" id="3501663at2759"/>
<protein>
    <submittedName>
        <fullName evidence="4">Putative amidohydrolase YtcJ</fullName>
    </submittedName>
</protein>
<evidence type="ECO:0000313" key="4">
    <source>
        <dbReference type="EMBL" id="OBZ66111.1"/>
    </source>
</evidence>
<comment type="caution">
    <text evidence="4">The sequence shown here is derived from an EMBL/GenBank/DDBJ whole genome shotgun (WGS) entry which is preliminary data.</text>
</comment>
<evidence type="ECO:0000259" key="3">
    <source>
        <dbReference type="Pfam" id="PF07969"/>
    </source>
</evidence>
<keyword evidence="2" id="KW-0472">Membrane</keyword>
<name>A0A1C7LMY6_GRIFR</name>
<proteinExistence type="predicted"/>
<dbReference type="Gene3D" id="3.20.20.140">
    <property type="entry name" value="Metal-dependent hydrolases"/>
    <property type="match status" value="1"/>
</dbReference>
<keyword evidence="2" id="KW-0812">Transmembrane</keyword>
<sequence length="635" mass="70279">MSPYSLPLQDFLLDMPPLDDPSSLRKRQSSTEKSDPKLKLSSASHVGSSASQKSHGNLAGYIVASLALALIFLYLPFRSPRSLSDSYALCSPKGAYIWTVDDANPTVQCLVVRGSRFVDAGSFDEVKARWAAEQTQENGSSVSELQVRYIRPGQIVVPGLSDSHVHVLEYGATKQMPLEGTKSIQQTVLRVKDYILSDPDIRDDKSKFVEGWGWDHTKWLLEEWPNYEELEEDPVVAGRPIVLQSKDGHALWVSLKIIESISPLPGEVEGGVIVRDASGKPTGVFLDNAQDLIIRPQPTHKTLEKRFASTVQDAHARGLTAVHDAGFNPISLAFFRKQAEEDKLPIRIYGMQYFDETADYWGDSLSKTINAGDDRLSLYEPYTDNPETRGFMRIAPETLNIVIPKFMKDGWQVNVHAIGDRANGVVLDAFEAALKEANVTALRPRLEHAQILAKADMARFGDLGVIASVQPTHAVSDMWFAEDRLGPERVKGLYAFRSIIDHGARITLGSDFPVEDMNPLAGFYAAITRLSPSRQVTAWARWLVPGTEDDTRGGIERCVSHLLRVERFPMNRLAGMTLDPAYASFTEDKLGSIVPGKRADYVVLSQDIMSVPVRAVLDTKVVATVMDGKPVYGKI</sequence>
<feature type="domain" description="Amidohydrolase 3" evidence="3">
    <location>
        <begin position="153"/>
        <end position="632"/>
    </location>
</feature>
<feature type="transmembrane region" description="Helical" evidence="2">
    <location>
        <begin position="58"/>
        <end position="77"/>
    </location>
</feature>
<dbReference type="Gene3D" id="2.30.40.10">
    <property type="entry name" value="Urease, subunit C, domain 1"/>
    <property type="match status" value="2"/>
</dbReference>
<organism evidence="4 5">
    <name type="scientific">Grifola frondosa</name>
    <name type="common">Maitake</name>
    <name type="synonym">Polyporus frondosus</name>
    <dbReference type="NCBI Taxonomy" id="5627"/>
    <lineage>
        <taxon>Eukaryota</taxon>
        <taxon>Fungi</taxon>
        <taxon>Dikarya</taxon>
        <taxon>Basidiomycota</taxon>
        <taxon>Agaricomycotina</taxon>
        <taxon>Agaricomycetes</taxon>
        <taxon>Polyporales</taxon>
        <taxon>Grifolaceae</taxon>
        <taxon>Grifola</taxon>
    </lineage>
</organism>
<evidence type="ECO:0000313" key="5">
    <source>
        <dbReference type="Proteomes" id="UP000092993"/>
    </source>
</evidence>
<dbReference type="InterPro" id="IPR032466">
    <property type="entry name" value="Metal_Hydrolase"/>
</dbReference>
<feature type="compositionally biased region" description="Basic and acidic residues" evidence="1">
    <location>
        <begin position="29"/>
        <end position="38"/>
    </location>
</feature>
<dbReference type="InterPro" id="IPR013108">
    <property type="entry name" value="Amidohydro_3"/>
</dbReference>
<keyword evidence="2" id="KW-1133">Transmembrane helix</keyword>
<feature type="compositionally biased region" description="Low complexity" evidence="1">
    <location>
        <begin position="1"/>
        <end position="16"/>
    </location>
</feature>
<accession>A0A1C7LMY6</accession>
<dbReference type="EMBL" id="LUGG01000033">
    <property type="protein sequence ID" value="OBZ66111.1"/>
    <property type="molecule type" value="Genomic_DNA"/>
</dbReference>
<evidence type="ECO:0000256" key="1">
    <source>
        <dbReference type="SAM" id="MobiDB-lite"/>
    </source>
</evidence>
<feature type="compositionally biased region" description="Low complexity" evidence="1">
    <location>
        <begin position="39"/>
        <end position="53"/>
    </location>
</feature>
<keyword evidence="4" id="KW-0378">Hydrolase</keyword>
<gene>
    <name evidence="4" type="primary">ytcJ_0</name>
    <name evidence="4" type="ORF">A0H81_13980</name>
</gene>
<dbReference type="AlphaFoldDB" id="A0A1C7LMY6"/>
<evidence type="ECO:0000256" key="2">
    <source>
        <dbReference type="SAM" id="Phobius"/>
    </source>
</evidence>
<keyword evidence="5" id="KW-1185">Reference proteome</keyword>
<dbReference type="STRING" id="5627.A0A1C7LMY6"/>
<feature type="region of interest" description="Disordered" evidence="1">
    <location>
        <begin position="1"/>
        <end position="53"/>
    </location>
</feature>
<dbReference type="PANTHER" id="PTHR22642:SF2">
    <property type="entry name" value="PROTEIN LONG AFTER FAR-RED 3"/>
    <property type="match status" value="1"/>
</dbReference>
<dbReference type="Pfam" id="PF07969">
    <property type="entry name" value="Amidohydro_3"/>
    <property type="match status" value="1"/>
</dbReference>